<organism evidence="12 13">
    <name type="scientific">Ditylenchus dipsaci</name>
    <dbReference type="NCBI Taxonomy" id="166011"/>
    <lineage>
        <taxon>Eukaryota</taxon>
        <taxon>Metazoa</taxon>
        <taxon>Ecdysozoa</taxon>
        <taxon>Nematoda</taxon>
        <taxon>Chromadorea</taxon>
        <taxon>Rhabditida</taxon>
        <taxon>Tylenchina</taxon>
        <taxon>Tylenchomorpha</taxon>
        <taxon>Sphaerularioidea</taxon>
        <taxon>Anguinidae</taxon>
        <taxon>Anguininae</taxon>
        <taxon>Ditylenchus</taxon>
    </lineage>
</organism>
<comment type="similarity">
    <text evidence="4 8">Belongs to the aldose epimerase family.</text>
</comment>
<dbReference type="GO" id="GO:0030246">
    <property type="term" value="F:carbohydrate binding"/>
    <property type="evidence" value="ECO:0007669"/>
    <property type="project" value="InterPro"/>
</dbReference>
<comment type="catalytic activity">
    <reaction evidence="8">
        <text>alpha-D-glucose = beta-D-glucose</text>
        <dbReference type="Rhea" id="RHEA:10264"/>
        <dbReference type="ChEBI" id="CHEBI:15903"/>
        <dbReference type="ChEBI" id="CHEBI:17925"/>
        <dbReference type="EC" id="5.1.3.3"/>
    </reaction>
</comment>
<keyword evidence="12" id="KW-1185">Reference proteome</keyword>
<dbReference type="InterPro" id="IPR047215">
    <property type="entry name" value="Galactose_mutarotase-like"/>
</dbReference>
<protein>
    <recommendedName>
        <fullName evidence="8">Aldose 1-epimerase</fullName>
        <ecNumber evidence="8">5.1.3.3</ecNumber>
    </recommendedName>
</protein>
<dbReference type="InterPro" id="IPR015443">
    <property type="entry name" value="Aldose_1-epimerase"/>
</dbReference>
<sequence length="362" mass="39823">MAEFSNELLDGKRVQLYTLKTRSHPAYATITNYGARLVSLYIPNKDDRLVNVVMGFDTLQGYLNSSEQYFGATIGRFANRIADGKFSLDGQQYTLAQNNGPNCLHGGLKGFHSVVWDVEQPNEWTLVLTYLSPHMQEGFPGNLKVKVTYSLEEESAGCGLAINYEATTDQNTVLNLTNHAFFNLNGVESGTDVMKHCLEIYADTYLPANENQIPTGELSSVSGSPFDFTCSKAIGASINTENNQQLQFAKGYDHNYILNSITAPSIPCSLGVCHLAANAVGDLSGIQMTIYTQEPGIQLYSGNFLEGKNNLKGGVQDGHRTAFCLETQHFPDSPNQPNFPSTELKPEELFKSCTIHKFSLVN</sequence>
<comment type="pathway">
    <text evidence="2">Carbohydrate metabolism; galactose metabolism.</text>
</comment>
<dbReference type="EC" id="5.1.3.3" evidence="8"/>
<dbReference type="NCBIfam" id="NF008277">
    <property type="entry name" value="PRK11055.1"/>
    <property type="match status" value="1"/>
</dbReference>
<feature type="active site" description="Proton acceptor" evidence="9">
    <location>
        <position position="326"/>
    </location>
</feature>
<accession>A0A915E1B8</accession>
<evidence type="ECO:0000256" key="1">
    <source>
        <dbReference type="ARBA" id="ARBA00001712"/>
    </source>
</evidence>
<dbReference type="SUPFAM" id="SSF74650">
    <property type="entry name" value="Galactose mutarotase-like"/>
    <property type="match status" value="1"/>
</dbReference>
<dbReference type="InterPro" id="IPR008183">
    <property type="entry name" value="Aldose_1/G6P_1-epimerase"/>
</dbReference>
<dbReference type="InterPro" id="IPR011013">
    <property type="entry name" value="Gal_mutarotase_sf_dom"/>
</dbReference>
<evidence type="ECO:0000256" key="9">
    <source>
        <dbReference type="PIRSR" id="PIRSR005096-1"/>
    </source>
</evidence>
<name>A0A915E1B8_9BILA</name>
<dbReference type="GO" id="GO:0004034">
    <property type="term" value="F:aldose 1-epimerase activity"/>
    <property type="evidence" value="ECO:0007669"/>
    <property type="project" value="UniProtKB-EC"/>
</dbReference>
<evidence type="ECO:0000256" key="2">
    <source>
        <dbReference type="ARBA" id="ARBA00004947"/>
    </source>
</evidence>
<dbReference type="PANTHER" id="PTHR10091:SF0">
    <property type="entry name" value="GALACTOSE MUTAROTASE"/>
    <property type="match status" value="1"/>
</dbReference>
<dbReference type="Pfam" id="PF01263">
    <property type="entry name" value="Aldose_epim"/>
    <property type="match status" value="1"/>
</dbReference>
<proteinExistence type="inferred from homology"/>
<feature type="binding site" evidence="11">
    <location>
        <begin position="79"/>
        <end position="80"/>
    </location>
    <ligand>
        <name>beta-D-galactose</name>
        <dbReference type="ChEBI" id="CHEBI:27667"/>
    </ligand>
</feature>
<keyword evidence="6 8" id="KW-0119">Carbohydrate metabolism</keyword>
<feature type="active site" description="Proton donor" evidence="9">
    <location>
        <position position="179"/>
    </location>
</feature>
<comment type="catalytic activity">
    <reaction evidence="1">
        <text>alpha-D-galactose = beta-D-galactose</text>
        <dbReference type="Rhea" id="RHEA:28675"/>
        <dbReference type="ChEBI" id="CHEBI:27667"/>
        <dbReference type="ChEBI" id="CHEBI:28061"/>
        <dbReference type="EC" id="5.1.3.3"/>
    </reaction>
    <physiologicalReaction direction="right-to-left" evidence="1">
        <dbReference type="Rhea" id="RHEA:28677"/>
    </physiologicalReaction>
</comment>
<dbReference type="InterPro" id="IPR014718">
    <property type="entry name" value="GH-type_carb-bd"/>
</dbReference>
<comment type="pathway">
    <text evidence="3 8">Carbohydrate metabolism; hexose metabolism.</text>
</comment>
<evidence type="ECO:0000256" key="10">
    <source>
        <dbReference type="PIRSR" id="PIRSR005096-2"/>
    </source>
</evidence>
<evidence type="ECO:0000256" key="4">
    <source>
        <dbReference type="ARBA" id="ARBA00006206"/>
    </source>
</evidence>
<evidence type="ECO:0000256" key="7">
    <source>
        <dbReference type="ARBA" id="ARBA00045743"/>
    </source>
</evidence>
<feature type="binding site" evidence="10">
    <location>
        <position position="253"/>
    </location>
    <ligand>
        <name>beta-D-galactose</name>
        <dbReference type="ChEBI" id="CHEBI:27667"/>
    </ligand>
</feature>
<dbReference type="GO" id="GO:0033499">
    <property type="term" value="P:galactose catabolic process via UDP-galactose, Leloir pathway"/>
    <property type="evidence" value="ECO:0007669"/>
    <property type="project" value="TreeGrafter"/>
</dbReference>
<dbReference type="AlphaFoldDB" id="A0A915E1B8"/>
<evidence type="ECO:0000313" key="13">
    <source>
        <dbReference type="WBParaSite" id="jg25640"/>
    </source>
</evidence>
<evidence type="ECO:0000256" key="11">
    <source>
        <dbReference type="PIRSR" id="PIRSR005096-3"/>
    </source>
</evidence>
<evidence type="ECO:0000256" key="5">
    <source>
        <dbReference type="ARBA" id="ARBA00023235"/>
    </source>
</evidence>
<keyword evidence="5 8" id="KW-0413">Isomerase</keyword>
<evidence type="ECO:0000256" key="6">
    <source>
        <dbReference type="ARBA" id="ARBA00023277"/>
    </source>
</evidence>
<dbReference type="PANTHER" id="PTHR10091">
    <property type="entry name" value="ALDOSE-1-EPIMERASE"/>
    <property type="match status" value="1"/>
</dbReference>
<dbReference type="CDD" id="cd09019">
    <property type="entry name" value="galactose_mutarotase_like"/>
    <property type="match status" value="1"/>
</dbReference>
<dbReference type="PIRSF" id="PIRSF005096">
    <property type="entry name" value="GALM"/>
    <property type="match status" value="1"/>
</dbReference>
<evidence type="ECO:0000313" key="12">
    <source>
        <dbReference type="Proteomes" id="UP000887574"/>
    </source>
</evidence>
<dbReference type="GO" id="GO:0006006">
    <property type="term" value="P:glucose metabolic process"/>
    <property type="evidence" value="ECO:0007669"/>
    <property type="project" value="TreeGrafter"/>
</dbReference>
<reference evidence="13" key="1">
    <citation type="submission" date="2022-11" db="UniProtKB">
        <authorList>
            <consortium name="WormBaseParasite"/>
        </authorList>
    </citation>
    <scope>IDENTIFICATION</scope>
</reference>
<dbReference type="Gene3D" id="2.70.98.10">
    <property type="match status" value="1"/>
</dbReference>
<evidence type="ECO:0000256" key="3">
    <source>
        <dbReference type="ARBA" id="ARBA00005028"/>
    </source>
</evidence>
<dbReference type="WBParaSite" id="jg25640">
    <property type="protein sequence ID" value="jg25640"/>
    <property type="gene ID" value="jg25640"/>
</dbReference>
<dbReference type="GO" id="GO:0005737">
    <property type="term" value="C:cytoplasm"/>
    <property type="evidence" value="ECO:0007669"/>
    <property type="project" value="TreeGrafter"/>
</dbReference>
<dbReference type="Proteomes" id="UP000887574">
    <property type="component" value="Unplaced"/>
</dbReference>
<evidence type="ECO:0000256" key="8">
    <source>
        <dbReference type="PIRNR" id="PIRNR005096"/>
    </source>
</evidence>
<comment type="function">
    <text evidence="7">Mutarotase that catalyzes the interconversion of beta-D-galactose and alpha-D-galactose during galactose metabolism. Beta-D-galactose is metabolized in the liver into glucose 1-phosphate, the primary metabolic fuel, by the action of four enzymes that constitute the Leloir pathway: GALM, GALK1 (galactokinase), GALT (galactose-1-phosphate uridylyltransferase) and GALE (UDP-galactose-4'-epimerase). Involved in the maintenance of the equilibrium between the beta- and alpha-anomers of galactose, therefore ensuring a sufficient supply of the alpha-anomer for GALK1. Also active on D-glucose although shows a preference for galactose over glucose.</text>
</comment>